<keyword evidence="1" id="KW-1133">Transmembrane helix</keyword>
<evidence type="ECO:0008006" key="3">
    <source>
        <dbReference type="Google" id="ProtNLM"/>
    </source>
</evidence>
<accession>A0A0L8IB24</accession>
<organism evidence="2">
    <name type="scientific">Octopus bimaculoides</name>
    <name type="common">California two-spotted octopus</name>
    <dbReference type="NCBI Taxonomy" id="37653"/>
    <lineage>
        <taxon>Eukaryota</taxon>
        <taxon>Metazoa</taxon>
        <taxon>Spiralia</taxon>
        <taxon>Lophotrochozoa</taxon>
        <taxon>Mollusca</taxon>
        <taxon>Cephalopoda</taxon>
        <taxon>Coleoidea</taxon>
        <taxon>Octopodiformes</taxon>
        <taxon>Octopoda</taxon>
        <taxon>Incirrata</taxon>
        <taxon>Octopodidae</taxon>
        <taxon>Octopus</taxon>
    </lineage>
</organism>
<name>A0A0L8IB24_OCTBM</name>
<feature type="transmembrane region" description="Helical" evidence="1">
    <location>
        <begin position="21"/>
        <end position="43"/>
    </location>
</feature>
<gene>
    <name evidence="2" type="ORF">OCBIM_22023855mg</name>
</gene>
<dbReference type="OrthoDB" id="6267493at2759"/>
<feature type="transmembrane region" description="Helical" evidence="1">
    <location>
        <begin position="63"/>
        <end position="88"/>
    </location>
</feature>
<dbReference type="EMBL" id="KQ416102">
    <property type="protein sequence ID" value="KOF98632.1"/>
    <property type="molecule type" value="Genomic_DNA"/>
</dbReference>
<dbReference type="OMA" id="MHRFLCW"/>
<protein>
    <recommendedName>
        <fullName evidence="3">Transmembrane protein</fullName>
    </recommendedName>
</protein>
<evidence type="ECO:0000313" key="2">
    <source>
        <dbReference type="EMBL" id="KOF98632.1"/>
    </source>
</evidence>
<feature type="transmembrane region" description="Helical" evidence="1">
    <location>
        <begin position="100"/>
        <end position="121"/>
    </location>
</feature>
<dbReference type="AlphaFoldDB" id="A0A0L8IB24"/>
<reference evidence="2" key="1">
    <citation type="submission" date="2015-07" db="EMBL/GenBank/DDBJ databases">
        <title>MeaNS - Measles Nucleotide Surveillance Program.</title>
        <authorList>
            <person name="Tran T."/>
            <person name="Druce J."/>
        </authorList>
    </citation>
    <scope>NUCLEOTIDE SEQUENCE</scope>
    <source>
        <strain evidence="2">UCB-OBI-ISO-001</strain>
        <tissue evidence="2">Gonad</tissue>
    </source>
</reference>
<sequence>MALFINRFFCWSLETATFAGYVYALITIFFALILRLLDLGAIGTDFEISKGFHTNWRSHSWESFLSCDVIMVICHIAVMFLSLFMIFLTSRRHFLITLNWTKAFVVIFGCYTFIEFGISIFEFSYYRMYTFRLAYVVFIWLYWVVRTIANITMTVVISSRHTQMINQVEQELRFSGGFKKDYF</sequence>
<evidence type="ECO:0000256" key="1">
    <source>
        <dbReference type="SAM" id="Phobius"/>
    </source>
</evidence>
<keyword evidence="1" id="KW-0472">Membrane</keyword>
<feature type="transmembrane region" description="Helical" evidence="1">
    <location>
        <begin position="133"/>
        <end position="157"/>
    </location>
</feature>
<proteinExistence type="predicted"/>
<dbReference type="KEGG" id="obi:106876483"/>
<keyword evidence="1" id="KW-0812">Transmembrane</keyword>